<name>A0AAD8AM60_DIPPU</name>
<dbReference type="Gene3D" id="1.25.40.20">
    <property type="entry name" value="Ankyrin repeat-containing domain"/>
    <property type="match status" value="5"/>
</dbReference>
<feature type="repeat" description="ANK" evidence="3">
    <location>
        <begin position="1409"/>
        <end position="1441"/>
    </location>
</feature>
<feature type="repeat" description="ANK" evidence="3">
    <location>
        <begin position="1117"/>
        <end position="1149"/>
    </location>
</feature>
<dbReference type="Pfam" id="PF05729">
    <property type="entry name" value="NACHT"/>
    <property type="match status" value="1"/>
</dbReference>
<evidence type="ECO:0000313" key="5">
    <source>
        <dbReference type="EMBL" id="KAJ9601260.1"/>
    </source>
</evidence>
<dbReference type="PROSITE" id="PS50088">
    <property type="entry name" value="ANK_REPEAT"/>
    <property type="match status" value="8"/>
</dbReference>
<feature type="repeat" description="ANK" evidence="3">
    <location>
        <begin position="1310"/>
        <end position="1342"/>
    </location>
</feature>
<sequence length="1471" mass="167200">MEGFGDIAGQNYEMKMSALLFLRALQTHEKFHIASNLSAAGKFDDVVLKLGESTYFLQLKHKQNSHTVLKLRRLAHDNDFKLKKYLESLQDIKKRWENDDDLKECGKFEAAKFIIFTNVGVDDGLINDADTAGLSIVNTGGKLVSLSELCENLSRYKRILSSAVGSESVTASPQLWEVVHKLHSKQARNIPNKKLLQEILENLEYLGDMTLYQDLVPQLFLCTQQSAETDLDDIIKREIYSDTLFDQLMKAVMNWWRTSNEYLTEDWKEWQHIFNACIASITQPNPLRGIIFQPEYCVDILEMLTCGNRKLFIKSDCINLTAVKVLQTLRNNSLLIDVCTLEHMNEVMSVWVLGMCNVLVVKGMHKSYQCNRGKTRHKVTKILECELDFQGYSVCLNSLADISHLQTQLSADVLMQLQHTQQVGHKMQELDPCYMQRTFIRYDIVREDMFGKECMTLAIAGVTQNRLSKLLPSDEQVEIFNYDTFMAKQECRYWLVETETEFTDLCKMKQDIHWIEACEQGFRWIQSKGDMSRIRNYFKQESTRDADSIVGLPHKVVLIVAEPGMGKSTELTNIAHVVKQKDPSTWVVRVNLNECVNIFKCHNTAVEFLQQVAKLNTQFEKGLLEHQLLSGGNVVILVDAFDEISPNYTKQVLDLLSKLSEYKIKKIIVTSRPVMEKELEHKLSSTAFSIRAFDSNDQKNFLLRYWNTKSLHSQKLSEFVTTLFELVETTLNDSWKEFAGIPLQCRLLAEVFQDDANHFCKTGHVRLPPSLDLLLLYEQFVEKMLRVYCEKLYGNALKTAMLEIQIQDHKQKLQENHMNCAMFSYFDYAYIKTLRNSQNIEAENNDFIKKFICGQDKIGIVTHIVGDKVVFVHRTFAEYFVAIWLSKQFQTESDLTKQIYFHRNLEVIRIFLDRILAKGFELHTAVINSDFPKVENLVSQRSNIVNERDTGARTALHLAVMNLKVFNYTNEVTSIDDRNNVKYRIIETLLENGADVNCEMDEVLHCRPLRLAEGIKAWSVVDKLLGKQADDTDMIWIRNNVRMRVVRREGTVQTILSIFKYCVNCECKSGICFEYCMNESVHEVLYTALQEGYMHLVKFILKCGVSVQQEVRGIMQPKSTMLHIAVGCGHLELVQFLIEQGSDVDSSDEDNTTLLMKAAWHGHVKVAELLVKHGASVNAKDVHGNTALFLAAENRKHELVELLLPLTTCNVRGTDSVICAAGYGNIEAAQILIQNNIINSQTKTLKTALLLAADLGSHDVVELLLEHGAEVDKSDSDYRSPLMRAAARGHMKVAEFLVQHGANINARDSRGRTAVLLAAEEGHHEVTELVLQHGADVNISGMHDTSPLMLAAASGHEKVAELLVEHGSCVNARDSYGRTALLLAAEFGRGRIVEMLIQHGADVNVPGMYNRTPLMQAAARGHVEVAHLLIKHGASLNTRDSRDHTALFLAARYKHNHVVKLLEDFGALKLD</sequence>
<evidence type="ECO:0000256" key="1">
    <source>
        <dbReference type="ARBA" id="ARBA00022737"/>
    </source>
</evidence>
<evidence type="ECO:0000313" key="6">
    <source>
        <dbReference type="Proteomes" id="UP001233999"/>
    </source>
</evidence>
<comment type="caution">
    <text evidence="5">The sequence shown here is derived from an EMBL/GenBank/DDBJ whole genome shotgun (WGS) entry which is preliminary data.</text>
</comment>
<accession>A0AAD8AM60</accession>
<dbReference type="SMART" id="SM00248">
    <property type="entry name" value="ANK"/>
    <property type="match status" value="13"/>
</dbReference>
<feature type="domain" description="NACHT" evidence="4">
    <location>
        <begin position="556"/>
        <end position="706"/>
    </location>
</feature>
<dbReference type="InterPro" id="IPR007111">
    <property type="entry name" value="NACHT_NTPase"/>
</dbReference>
<proteinExistence type="predicted"/>
<dbReference type="InterPro" id="IPR002110">
    <property type="entry name" value="Ankyrin_rpt"/>
</dbReference>
<dbReference type="SUPFAM" id="SSF48403">
    <property type="entry name" value="Ankyrin repeat"/>
    <property type="match status" value="2"/>
</dbReference>
<dbReference type="PROSITE" id="PS50297">
    <property type="entry name" value="ANK_REP_REGION"/>
    <property type="match status" value="8"/>
</dbReference>
<reference evidence="5" key="1">
    <citation type="journal article" date="2023" name="IScience">
        <title>Live-bearing cockroach genome reveals convergent evolutionary mechanisms linked to viviparity in insects and beyond.</title>
        <authorList>
            <person name="Fouks B."/>
            <person name="Harrison M.C."/>
            <person name="Mikhailova A.A."/>
            <person name="Marchal E."/>
            <person name="English S."/>
            <person name="Carruthers M."/>
            <person name="Jennings E.C."/>
            <person name="Chiamaka E.L."/>
            <person name="Frigard R.A."/>
            <person name="Pippel M."/>
            <person name="Attardo G.M."/>
            <person name="Benoit J.B."/>
            <person name="Bornberg-Bauer E."/>
            <person name="Tobe S.S."/>
        </authorList>
    </citation>
    <scope>NUCLEOTIDE SEQUENCE</scope>
    <source>
        <strain evidence="5">Stay&amp;Tobe</strain>
    </source>
</reference>
<keyword evidence="6" id="KW-1185">Reference proteome</keyword>
<gene>
    <name evidence="5" type="ORF">L9F63_000555</name>
</gene>
<dbReference type="Proteomes" id="UP001233999">
    <property type="component" value="Unassembled WGS sequence"/>
</dbReference>
<organism evidence="5 6">
    <name type="scientific">Diploptera punctata</name>
    <name type="common">Pacific beetle cockroach</name>
    <dbReference type="NCBI Taxonomy" id="6984"/>
    <lineage>
        <taxon>Eukaryota</taxon>
        <taxon>Metazoa</taxon>
        <taxon>Ecdysozoa</taxon>
        <taxon>Arthropoda</taxon>
        <taxon>Hexapoda</taxon>
        <taxon>Insecta</taxon>
        <taxon>Pterygota</taxon>
        <taxon>Neoptera</taxon>
        <taxon>Polyneoptera</taxon>
        <taxon>Dictyoptera</taxon>
        <taxon>Blattodea</taxon>
        <taxon>Blaberoidea</taxon>
        <taxon>Blaberidae</taxon>
        <taxon>Diplopterinae</taxon>
        <taxon>Diploptera</taxon>
    </lineage>
</organism>
<keyword evidence="1" id="KW-0677">Repeat</keyword>
<keyword evidence="2 3" id="KW-0040">ANK repeat</keyword>
<feature type="repeat" description="ANK" evidence="3">
    <location>
        <begin position="1277"/>
        <end position="1309"/>
    </location>
</feature>
<feature type="repeat" description="ANK" evidence="3">
    <location>
        <begin position="1150"/>
        <end position="1182"/>
    </location>
</feature>
<feature type="repeat" description="ANK" evidence="3">
    <location>
        <begin position="1376"/>
        <end position="1408"/>
    </location>
</feature>
<reference evidence="5" key="2">
    <citation type="submission" date="2023-05" db="EMBL/GenBank/DDBJ databases">
        <authorList>
            <person name="Fouks B."/>
        </authorList>
    </citation>
    <scope>NUCLEOTIDE SEQUENCE</scope>
    <source>
        <strain evidence="5">Stay&amp;Tobe</strain>
        <tissue evidence="5">Testes</tissue>
    </source>
</reference>
<dbReference type="PRINTS" id="PR01415">
    <property type="entry name" value="ANKYRIN"/>
</dbReference>
<dbReference type="Pfam" id="PF12796">
    <property type="entry name" value="Ank_2"/>
    <property type="match status" value="4"/>
</dbReference>
<dbReference type="InterPro" id="IPR027417">
    <property type="entry name" value="P-loop_NTPase"/>
</dbReference>
<evidence type="ECO:0000256" key="3">
    <source>
        <dbReference type="PROSITE-ProRule" id="PRU00023"/>
    </source>
</evidence>
<dbReference type="EMBL" id="JASPKZ010000024">
    <property type="protein sequence ID" value="KAJ9601260.1"/>
    <property type="molecule type" value="Genomic_DNA"/>
</dbReference>
<dbReference type="Gene3D" id="3.40.50.300">
    <property type="entry name" value="P-loop containing nucleotide triphosphate hydrolases"/>
    <property type="match status" value="1"/>
</dbReference>
<evidence type="ECO:0000259" key="4">
    <source>
        <dbReference type="Pfam" id="PF05729"/>
    </source>
</evidence>
<dbReference type="SUPFAM" id="SSF52540">
    <property type="entry name" value="P-loop containing nucleoside triphosphate hydrolases"/>
    <property type="match status" value="1"/>
</dbReference>
<feature type="repeat" description="ANK" evidence="3">
    <location>
        <begin position="1244"/>
        <end position="1276"/>
    </location>
</feature>
<dbReference type="PANTHER" id="PTHR24123:SF33">
    <property type="entry name" value="PROTEIN HOS4"/>
    <property type="match status" value="1"/>
</dbReference>
<feature type="repeat" description="ANK" evidence="3">
    <location>
        <begin position="1343"/>
        <end position="1375"/>
    </location>
</feature>
<dbReference type="InterPro" id="IPR036770">
    <property type="entry name" value="Ankyrin_rpt-contain_sf"/>
</dbReference>
<protein>
    <recommendedName>
        <fullName evidence="4">NACHT domain-containing protein</fullName>
    </recommendedName>
</protein>
<dbReference type="PANTHER" id="PTHR24123">
    <property type="entry name" value="ANKYRIN REPEAT-CONTAINING"/>
    <property type="match status" value="1"/>
</dbReference>
<evidence type="ECO:0000256" key="2">
    <source>
        <dbReference type="ARBA" id="ARBA00023043"/>
    </source>
</evidence>
<dbReference type="InterPro" id="IPR051165">
    <property type="entry name" value="Multifunctional_ANK_Repeat"/>
</dbReference>